<dbReference type="Gene3D" id="3.60.10.10">
    <property type="entry name" value="Endonuclease/exonuclease/phosphatase"/>
    <property type="match status" value="1"/>
</dbReference>
<name>A0A0F6YJX4_9BACT</name>
<dbReference type="Pfam" id="PF03372">
    <property type="entry name" value="Exo_endo_phos"/>
    <property type="match status" value="1"/>
</dbReference>
<dbReference type="STRING" id="927083.DB32_004690"/>
<evidence type="ECO:0000259" key="2">
    <source>
        <dbReference type="Pfam" id="PF03372"/>
    </source>
</evidence>
<keyword evidence="1" id="KW-0472">Membrane</keyword>
<feature type="domain" description="Endonuclease/exonuclease/phosphatase" evidence="2">
    <location>
        <begin position="67"/>
        <end position="277"/>
    </location>
</feature>
<accession>A0A0F6YJX4</accession>
<dbReference type="AlphaFoldDB" id="A0A0F6YJX4"/>
<reference evidence="3 4" key="1">
    <citation type="submission" date="2015-03" db="EMBL/GenBank/DDBJ databases">
        <title>Genome assembly of Sandaracinus amylolyticus DSM 53668.</title>
        <authorList>
            <person name="Sharma G."/>
            <person name="Subramanian S."/>
        </authorList>
    </citation>
    <scope>NUCLEOTIDE SEQUENCE [LARGE SCALE GENOMIC DNA]</scope>
    <source>
        <strain evidence="3 4">DSM 53668</strain>
    </source>
</reference>
<dbReference type="SUPFAM" id="SSF56219">
    <property type="entry name" value="DNase I-like"/>
    <property type="match status" value="1"/>
</dbReference>
<keyword evidence="4" id="KW-1185">Reference proteome</keyword>
<dbReference type="GO" id="GO:0003824">
    <property type="term" value="F:catalytic activity"/>
    <property type="evidence" value="ECO:0007669"/>
    <property type="project" value="InterPro"/>
</dbReference>
<sequence length="328" mass="35392">MATRGSSRASDLVRSWRDRALKALAFVALVVFAGVYFVRWQPDSLGPAPVSIEASAPPLSDDELAVMTINAWRLSQPARVPALVDAIDREGTALGGGRPALVGIQEIQSRDAIQALSRELEDDGFFAACECSIRTDGSLRSAVAAAVSEPYVVRGHECVSLERLFPDQRRCALLARVDDPAGRSIVLVVVHLAWHPSNGAMAAWLRQELVERDALGPRTILLGDLNAWPGTEGYDRIVAPPLRDAVPGAPATHYFGWTIDHVAVGDAFETVRSLDRRASYERIRPAAAIVMPLACDAGGPPGCPVSDHLPEGVVLRWRDGDRVSATQR</sequence>
<dbReference type="Proteomes" id="UP000034883">
    <property type="component" value="Chromosome"/>
</dbReference>
<keyword evidence="1" id="KW-1133">Transmembrane helix</keyword>
<keyword evidence="1" id="KW-0812">Transmembrane</keyword>
<protein>
    <recommendedName>
        <fullName evidence="2">Endonuclease/exonuclease/phosphatase domain-containing protein</fullName>
    </recommendedName>
</protein>
<gene>
    <name evidence="3" type="ORF">DB32_004690</name>
</gene>
<dbReference type="InterPro" id="IPR005135">
    <property type="entry name" value="Endo/exonuclease/phosphatase"/>
</dbReference>
<dbReference type="KEGG" id="samy:DB32_004690"/>
<evidence type="ECO:0000313" key="3">
    <source>
        <dbReference type="EMBL" id="AKF07541.1"/>
    </source>
</evidence>
<organism evidence="3 4">
    <name type="scientific">Sandaracinus amylolyticus</name>
    <dbReference type="NCBI Taxonomy" id="927083"/>
    <lineage>
        <taxon>Bacteria</taxon>
        <taxon>Pseudomonadati</taxon>
        <taxon>Myxococcota</taxon>
        <taxon>Polyangia</taxon>
        <taxon>Polyangiales</taxon>
        <taxon>Sandaracinaceae</taxon>
        <taxon>Sandaracinus</taxon>
    </lineage>
</organism>
<dbReference type="InterPro" id="IPR036691">
    <property type="entry name" value="Endo/exonu/phosph_ase_sf"/>
</dbReference>
<dbReference type="EMBL" id="CP011125">
    <property type="protein sequence ID" value="AKF07541.1"/>
    <property type="molecule type" value="Genomic_DNA"/>
</dbReference>
<proteinExistence type="predicted"/>
<feature type="transmembrane region" description="Helical" evidence="1">
    <location>
        <begin position="20"/>
        <end position="38"/>
    </location>
</feature>
<evidence type="ECO:0000313" key="4">
    <source>
        <dbReference type="Proteomes" id="UP000034883"/>
    </source>
</evidence>
<evidence type="ECO:0000256" key="1">
    <source>
        <dbReference type="SAM" id="Phobius"/>
    </source>
</evidence>